<proteinExistence type="inferred from homology"/>
<dbReference type="AlphaFoldDB" id="A0A0X8JRN3"/>
<name>A0A0X8JRN3_9BACT</name>
<dbReference type="KEGG" id="doa:AXF15_09370"/>
<dbReference type="Gene3D" id="3.75.10.10">
    <property type="entry name" value="L-arginine/glycine Amidinotransferase, Chain A"/>
    <property type="match status" value="1"/>
</dbReference>
<keyword evidence="4" id="KW-0808">Transferase</keyword>
<evidence type="ECO:0000256" key="1">
    <source>
        <dbReference type="ARBA" id="ARBA00008532"/>
    </source>
</evidence>
<dbReference type="GO" id="GO:0016740">
    <property type="term" value="F:transferase activity"/>
    <property type="evidence" value="ECO:0007669"/>
    <property type="project" value="UniProtKB-KW"/>
</dbReference>
<evidence type="ECO:0000313" key="5">
    <source>
        <dbReference type="Proteomes" id="UP000063964"/>
    </source>
</evidence>
<dbReference type="GO" id="GO:0016597">
    <property type="term" value="F:amino acid binding"/>
    <property type="evidence" value="ECO:0007669"/>
    <property type="project" value="TreeGrafter"/>
</dbReference>
<dbReference type="GO" id="GO:0045429">
    <property type="term" value="P:positive regulation of nitric oxide biosynthetic process"/>
    <property type="evidence" value="ECO:0007669"/>
    <property type="project" value="TreeGrafter"/>
</dbReference>
<dbReference type="EMBL" id="CP014230">
    <property type="protein sequence ID" value="AMD93283.1"/>
    <property type="molecule type" value="Genomic_DNA"/>
</dbReference>
<dbReference type="RefSeq" id="WP_066606452.1">
    <property type="nucleotide sequence ID" value="NZ_CP014230.1"/>
</dbReference>
<evidence type="ECO:0000256" key="3">
    <source>
        <dbReference type="PIRSR" id="PIRSR633199-1"/>
    </source>
</evidence>
<sequence>MFTHAITRLPGPDFHQGLTTSALPAPDLDKALEQHAAYVRCLRSLGLAVTVLPAAPGFPDACFVEDTAVVVRETAVITRPGAPSRQGETVSIATALAPLRPLTRIEAPGTLDGGDILQVGKHFFIGVSDRTNEEGARQLSAILEKHGYTAAFIRVGAGLHLKSSLNYVGEDTMLVTRNFAGHSAIADFRQIVCPRGEEYAANTLFVNGTLIMPAGYPETRTLLDALSLPVVEIDSSEYHKMDGGLTCLSLRL</sequence>
<dbReference type="PANTHER" id="PTHR12737">
    <property type="entry name" value="DIMETHYLARGININE DIMETHYLAMINOHYDROLASE"/>
    <property type="match status" value="1"/>
</dbReference>
<gene>
    <name evidence="4" type="ORF">AXF15_09370</name>
</gene>
<evidence type="ECO:0000256" key="2">
    <source>
        <dbReference type="ARBA" id="ARBA00022801"/>
    </source>
</evidence>
<protein>
    <submittedName>
        <fullName evidence="4">Amidinotransferase</fullName>
    </submittedName>
</protein>
<dbReference type="InterPro" id="IPR033199">
    <property type="entry name" value="DDAH-like"/>
</dbReference>
<reference evidence="5" key="1">
    <citation type="submission" date="2016-02" db="EMBL/GenBank/DDBJ databases">
        <authorList>
            <person name="Holder M.E."/>
            <person name="Ajami N.J."/>
            <person name="Petrosino J.F."/>
        </authorList>
    </citation>
    <scope>NUCLEOTIDE SEQUENCE [LARGE SCALE GENOMIC DNA]</scope>
    <source>
        <strain evidence="5">DSM 12838</strain>
    </source>
</reference>
<comment type="similarity">
    <text evidence="1">Belongs to the DDAH family.</text>
</comment>
<dbReference type="GO" id="GO:0000052">
    <property type="term" value="P:citrulline metabolic process"/>
    <property type="evidence" value="ECO:0007669"/>
    <property type="project" value="TreeGrafter"/>
</dbReference>
<feature type="active site" description="Proton donor" evidence="3">
    <location>
        <position position="160"/>
    </location>
</feature>
<dbReference type="Proteomes" id="UP000063964">
    <property type="component" value="Chromosome"/>
</dbReference>
<keyword evidence="2" id="KW-0378">Hydrolase</keyword>
<evidence type="ECO:0000313" key="4">
    <source>
        <dbReference type="EMBL" id="AMD93283.1"/>
    </source>
</evidence>
<dbReference type="PANTHER" id="PTHR12737:SF9">
    <property type="entry name" value="DIMETHYLARGININASE"/>
    <property type="match status" value="1"/>
</dbReference>
<accession>A0A0X8JRN3</accession>
<dbReference type="Pfam" id="PF02274">
    <property type="entry name" value="ADI"/>
    <property type="match status" value="1"/>
</dbReference>
<dbReference type="FunFam" id="3.75.10.10:FF:000004">
    <property type="entry name" value="N(G),N(G)-dimethylarginine dimethylaminohydrolase 1"/>
    <property type="match status" value="1"/>
</dbReference>
<dbReference type="STRING" id="888061.AXF15_09370"/>
<dbReference type="SUPFAM" id="SSF55909">
    <property type="entry name" value="Pentein"/>
    <property type="match status" value="1"/>
</dbReference>
<dbReference type="GO" id="GO:0006525">
    <property type="term" value="P:arginine metabolic process"/>
    <property type="evidence" value="ECO:0007669"/>
    <property type="project" value="TreeGrafter"/>
</dbReference>
<dbReference type="GO" id="GO:0016403">
    <property type="term" value="F:dimethylargininase activity"/>
    <property type="evidence" value="ECO:0007669"/>
    <property type="project" value="TreeGrafter"/>
</dbReference>
<keyword evidence="5" id="KW-1185">Reference proteome</keyword>
<dbReference type="OrthoDB" id="9790596at2"/>
<organism evidence="4 5">
    <name type="scientific">Desulfomicrobium orale DSM 12838</name>
    <dbReference type="NCBI Taxonomy" id="888061"/>
    <lineage>
        <taxon>Bacteria</taxon>
        <taxon>Pseudomonadati</taxon>
        <taxon>Thermodesulfobacteriota</taxon>
        <taxon>Desulfovibrionia</taxon>
        <taxon>Desulfovibrionales</taxon>
        <taxon>Desulfomicrobiaceae</taxon>
        <taxon>Desulfomicrobium</taxon>
    </lineage>
</organism>
<feature type="active site" description="Nucleophile" evidence="3">
    <location>
        <position position="247"/>
    </location>
</feature>